<feature type="compositionally biased region" description="Basic residues" evidence="1">
    <location>
        <begin position="8"/>
        <end position="20"/>
    </location>
</feature>
<gene>
    <name evidence="2" type="ORF">NC99_35750</name>
</gene>
<protein>
    <submittedName>
        <fullName evidence="2">Uncharacterized protein</fullName>
    </submittedName>
</protein>
<evidence type="ECO:0000256" key="1">
    <source>
        <dbReference type="SAM" id="MobiDB-lite"/>
    </source>
</evidence>
<evidence type="ECO:0000313" key="3">
    <source>
        <dbReference type="Proteomes" id="UP000036958"/>
    </source>
</evidence>
<accession>A0A0L8V5B8</accession>
<feature type="region of interest" description="Disordered" evidence="1">
    <location>
        <begin position="1"/>
        <end position="20"/>
    </location>
</feature>
<evidence type="ECO:0000313" key="2">
    <source>
        <dbReference type="EMBL" id="KOH43655.1"/>
    </source>
</evidence>
<dbReference type="STRING" id="1409788.NC99_35750"/>
<dbReference type="EMBL" id="LGIA01000181">
    <property type="protein sequence ID" value="KOH43655.1"/>
    <property type="molecule type" value="Genomic_DNA"/>
</dbReference>
<proteinExistence type="predicted"/>
<dbReference type="AlphaFoldDB" id="A0A0L8V5B8"/>
<reference evidence="3" key="1">
    <citation type="submission" date="2015-07" db="EMBL/GenBank/DDBJ databases">
        <title>Genome sequencing of Sunxiuqinia dokdonensis strain SK.</title>
        <authorList>
            <person name="Ahn S."/>
            <person name="Kim B.-C."/>
        </authorList>
    </citation>
    <scope>NUCLEOTIDE SEQUENCE [LARGE SCALE GENOMIC DNA]</scope>
    <source>
        <strain evidence="3">SK</strain>
    </source>
</reference>
<sequence length="46" mass="5391">MNRDNFFKKQKKKQAKKKRKTIWEPVGAKMQGCPASYSSENLKMNS</sequence>
<keyword evidence="3" id="KW-1185">Reference proteome</keyword>
<comment type="caution">
    <text evidence="2">The sequence shown here is derived from an EMBL/GenBank/DDBJ whole genome shotgun (WGS) entry which is preliminary data.</text>
</comment>
<name>A0A0L8V5B8_9BACT</name>
<organism evidence="2 3">
    <name type="scientific">Sunxiuqinia dokdonensis</name>
    <dbReference type="NCBI Taxonomy" id="1409788"/>
    <lineage>
        <taxon>Bacteria</taxon>
        <taxon>Pseudomonadati</taxon>
        <taxon>Bacteroidota</taxon>
        <taxon>Bacteroidia</taxon>
        <taxon>Marinilabiliales</taxon>
        <taxon>Prolixibacteraceae</taxon>
        <taxon>Sunxiuqinia</taxon>
    </lineage>
</organism>
<dbReference type="Proteomes" id="UP000036958">
    <property type="component" value="Unassembled WGS sequence"/>
</dbReference>